<protein>
    <submittedName>
        <fullName evidence="2">Uncharacterized protein</fullName>
    </submittedName>
</protein>
<sequence>MFPEQSRFQRQAGFREHTPSAKTQKTPSLARYALLQAYVPFALRPEPYQAARDWL</sequence>
<evidence type="ECO:0000313" key="3">
    <source>
        <dbReference type="Proteomes" id="UP000433737"/>
    </source>
</evidence>
<accession>A0AAX3J0D8</accession>
<dbReference type="AlphaFoldDB" id="A0AAX3J0D8"/>
<proteinExistence type="predicted"/>
<reference evidence="2 3" key="1">
    <citation type="submission" date="2019-10" db="EMBL/GenBank/DDBJ databases">
        <authorList>
            <person name="Karimi E."/>
        </authorList>
    </citation>
    <scope>NUCLEOTIDE SEQUENCE [LARGE SCALE GENOMIC DNA]</scope>
    <source>
        <strain evidence="2">Pantoea sp. 111</strain>
    </source>
</reference>
<dbReference type="Proteomes" id="UP000433737">
    <property type="component" value="Unassembled WGS sequence"/>
</dbReference>
<name>A0AAX3J0D8_9GAMM</name>
<evidence type="ECO:0000256" key="1">
    <source>
        <dbReference type="SAM" id="MobiDB-lite"/>
    </source>
</evidence>
<evidence type="ECO:0000313" key="2">
    <source>
        <dbReference type="EMBL" id="VXB05223.1"/>
    </source>
</evidence>
<feature type="region of interest" description="Disordered" evidence="1">
    <location>
        <begin position="1"/>
        <end position="26"/>
    </location>
</feature>
<gene>
    <name evidence="2" type="ORF">PANT111_100121</name>
</gene>
<organism evidence="2 3">
    <name type="scientific">Pantoea brenneri</name>
    <dbReference type="NCBI Taxonomy" id="472694"/>
    <lineage>
        <taxon>Bacteria</taxon>
        <taxon>Pseudomonadati</taxon>
        <taxon>Pseudomonadota</taxon>
        <taxon>Gammaproteobacteria</taxon>
        <taxon>Enterobacterales</taxon>
        <taxon>Erwiniaceae</taxon>
        <taxon>Pantoea</taxon>
    </lineage>
</organism>
<dbReference type="EMBL" id="CABWMH010000002">
    <property type="protein sequence ID" value="VXB05223.1"/>
    <property type="molecule type" value="Genomic_DNA"/>
</dbReference>
<comment type="caution">
    <text evidence="2">The sequence shown here is derived from an EMBL/GenBank/DDBJ whole genome shotgun (WGS) entry which is preliminary data.</text>
</comment>